<sequence length="168" mass="18760">MIEFLKEKGLAVLLLSIIFTSGSLLWTRGTAHNQKELSGIKLGWPISFVVQNHSQLSPLAEWFPHQIGLGLPQEYPTSFRFLQFSFSVASNFFIIFSGVFIILKRNPRLVLLKEVMSVKYVFLATGTMLLILVFLVVVFDNLVVSKNGASIPPPHISSPQPTKSGMVR</sequence>
<comment type="caution">
    <text evidence="2">The sequence shown here is derived from an EMBL/GenBank/DDBJ whole genome shotgun (WGS) entry which is preliminary data.</text>
</comment>
<feature type="transmembrane region" description="Helical" evidence="1">
    <location>
        <begin position="81"/>
        <end position="103"/>
    </location>
</feature>
<name>A0A1G2SH26_9BACT</name>
<evidence type="ECO:0000313" key="3">
    <source>
        <dbReference type="Proteomes" id="UP000177987"/>
    </source>
</evidence>
<gene>
    <name evidence="2" type="ORF">A2937_02145</name>
</gene>
<protein>
    <submittedName>
        <fullName evidence="2">Uncharacterized protein</fullName>
    </submittedName>
</protein>
<keyword evidence="1" id="KW-1133">Transmembrane helix</keyword>
<dbReference type="EMBL" id="MHUW01000002">
    <property type="protein sequence ID" value="OHA84315.1"/>
    <property type="molecule type" value="Genomic_DNA"/>
</dbReference>
<accession>A0A1G2SH26</accession>
<dbReference type="STRING" id="1802727.A2937_02145"/>
<dbReference type="Proteomes" id="UP000177987">
    <property type="component" value="Unassembled WGS sequence"/>
</dbReference>
<organism evidence="2 3">
    <name type="scientific">Candidatus Yonathbacteria bacterium RIFCSPLOWO2_01_FULL_47_33b</name>
    <dbReference type="NCBI Taxonomy" id="1802727"/>
    <lineage>
        <taxon>Bacteria</taxon>
        <taxon>Candidatus Yonathiibacteriota</taxon>
    </lineage>
</organism>
<evidence type="ECO:0000313" key="2">
    <source>
        <dbReference type="EMBL" id="OHA84315.1"/>
    </source>
</evidence>
<keyword evidence="1" id="KW-0472">Membrane</keyword>
<keyword evidence="1" id="KW-0812">Transmembrane</keyword>
<dbReference type="AlphaFoldDB" id="A0A1G2SH26"/>
<reference evidence="2 3" key="1">
    <citation type="journal article" date="2016" name="Nat. Commun.">
        <title>Thousands of microbial genomes shed light on interconnected biogeochemical processes in an aquifer system.</title>
        <authorList>
            <person name="Anantharaman K."/>
            <person name="Brown C.T."/>
            <person name="Hug L.A."/>
            <person name="Sharon I."/>
            <person name="Castelle C.J."/>
            <person name="Probst A.J."/>
            <person name="Thomas B.C."/>
            <person name="Singh A."/>
            <person name="Wilkins M.J."/>
            <person name="Karaoz U."/>
            <person name="Brodie E.L."/>
            <person name="Williams K.H."/>
            <person name="Hubbard S.S."/>
            <person name="Banfield J.F."/>
        </authorList>
    </citation>
    <scope>NUCLEOTIDE SEQUENCE [LARGE SCALE GENOMIC DNA]</scope>
</reference>
<proteinExistence type="predicted"/>
<feature type="transmembrane region" description="Helical" evidence="1">
    <location>
        <begin position="115"/>
        <end position="139"/>
    </location>
</feature>
<evidence type="ECO:0000256" key="1">
    <source>
        <dbReference type="SAM" id="Phobius"/>
    </source>
</evidence>